<keyword evidence="3" id="KW-0436">Ligase</keyword>
<dbReference type="NCBIfam" id="TIGR00768">
    <property type="entry name" value="rimK_fam"/>
    <property type="match status" value="1"/>
</dbReference>
<dbReference type="GO" id="GO:0009085">
    <property type="term" value="P:lysine biosynthetic process"/>
    <property type="evidence" value="ECO:0007669"/>
    <property type="project" value="InterPro"/>
</dbReference>
<dbReference type="EMBL" id="BA000002">
    <property type="protein sequence ID" value="BAA80461.1"/>
    <property type="molecule type" value="Genomic_DNA"/>
</dbReference>
<dbReference type="EnsemblBacteria" id="BAA80461">
    <property type="protein sequence ID" value="BAA80461"/>
    <property type="gene ID" value="APE_1463"/>
</dbReference>
<dbReference type="GeneID" id="1446032"/>
<evidence type="ECO:0000256" key="5">
    <source>
        <dbReference type="ARBA" id="ARBA00022723"/>
    </source>
</evidence>
<dbReference type="GO" id="GO:0005524">
    <property type="term" value="F:ATP binding"/>
    <property type="evidence" value="ECO:0007669"/>
    <property type="project" value="UniProtKB-UniRule"/>
</dbReference>
<evidence type="ECO:0000256" key="7">
    <source>
        <dbReference type="ARBA" id="ARBA00022840"/>
    </source>
</evidence>
<organism evidence="12 13">
    <name type="scientific">Aeropyrum pernix (strain ATCC 700893 / DSM 11879 / JCM 9820 / NBRC 100138 / K1)</name>
    <dbReference type="NCBI Taxonomy" id="272557"/>
    <lineage>
        <taxon>Archaea</taxon>
        <taxon>Thermoproteota</taxon>
        <taxon>Thermoprotei</taxon>
        <taxon>Desulfurococcales</taxon>
        <taxon>Desulfurococcaceae</taxon>
        <taxon>Aeropyrum</taxon>
    </lineage>
</organism>
<dbReference type="Proteomes" id="UP000002518">
    <property type="component" value="Chromosome"/>
</dbReference>
<reference evidence="12 13" key="1">
    <citation type="journal article" date="1999" name="DNA Res.">
        <title>Complete genome sequence of an aerobic hyper-thermophilic crenarchaeon, Aeropyrum pernix K1.</title>
        <authorList>
            <person name="Kawarabayasi Y."/>
            <person name="Hino Y."/>
            <person name="Horikawa H."/>
            <person name="Yamazaki S."/>
            <person name="Haikawa Y."/>
            <person name="Jin-no K."/>
            <person name="Takahashi M."/>
            <person name="Sekine M."/>
            <person name="Baba S."/>
            <person name="Ankai A."/>
            <person name="Kosugi H."/>
            <person name="Hosoyama A."/>
            <person name="Fukui S."/>
            <person name="Nagai Y."/>
            <person name="Nishijima K."/>
            <person name="Nakazawa H."/>
            <person name="Takamiya M."/>
            <person name="Masuda S."/>
            <person name="Funahashi T."/>
            <person name="Tanaka T."/>
            <person name="Kudoh Y."/>
            <person name="Yamazaki J."/>
            <person name="Kushida N."/>
            <person name="Oguchi A."/>
            <person name="Aoki K."/>
            <person name="Kubota K."/>
            <person name="Nakamura Y."/>
            <person name="Nomura N."/>
            <person name="Sako Y."/>
            <person name="Kikuchi H."/>
        </authorList>
    </citation>
    <scope>NUCLEOTIDE SEQUENCE [LARGE SCALE GENOMIC DNA]</scope>
    <source>
        <strain evidence="13">ATCC 700893 / DSM 11879 / JCM 9820 / NBRC 100138 / K1</strain>
    </source>
</reference>
<dbReference type="RefSeq" id="WP_010866389.1">
    <property type="nucleotide sequence ID" value="NC_000854.2"/>
</dbReference>
<dbReference type="InterPro" id="IPR013815">
    <property type="entry name" value="ATP_grasp_subdomain_1"/>
</dbReference>
<keyword evidence="5" id="KW-0479">Metal-binding</keyword>
<comment type="pathway">
    <text evidence="9">Amino-acid biosynthesis.</text>
</comment>
<comment type="similarity">
    <text evidence="2">Belongs to the RimK family. LysX subfamily.</text>
</comment>
<proteinExistence type="inferred from homology"/>
<evidence type="ECO:0000256" key="3">
    <source>
        <dbReference type="ARBA" id="ARBA00022598"/>
    </source>
</evidence>
<evidence type="ECO:0000259" key="11">
    <source>
        <dbReference type="PROSITE" id="PS50975"/>
    </source>
</evidence>
<dbReference type="GO" id="GO:0046872">
    <property type="term" value="F:metal ion binding"/>
    <property type="evidence" value="ECO:0007669"/>
    <property type="project" value="UniProtKB-KW"/>
</dbReference>
<dbReference type="Pfam" id="PF22626">
    <property type="entry name" value="LysX_preATP_grasp"/>
    <property type="match status" value="1"/>
</dbReference>
<dbReference type="PROSITE" id="PS50975">
    <property type="entry name" value="ATP_GRASP"/>
    <property type="match status" value="1"/>
</dbReference>
<dbReference type="InterPro" id="IPR016185">
    <property type="entry name" value="PreATP-grasp_dom_sf"/>
</dbReference>
<keyword evidence="8" id="KW-0460">Magnesium</keyword>
<dbReference type="Pfam" id="PF08443">
    <property type="entry name" value="RimK"/>
    <property type="match status" value="1"/>
</dbReference>
<keyword evidence="7 10" id="KW-0067">ATP-binding</keyword>
<dbReference type="InterPro" id="IPR054562">
    <property type="entry name" value="LysX/ArgX_preATP_grasp"/>
</dbReference>
<dbReference type="InterPro" id="IPR004666">
    <property type="entry name" value="Rp_bS6_RimK/Lys_biosynth_LsyX"/>
</dbReference>
<evidence type="ECO:0000256" key="6">
    <source>
        <dbReference type="ARBA" id="ARBA00022741"/>
    </source>
</evidence>
<keyword evidence="13" id="KW-1185">Reference proteome</keyword>
<evidence type="ECO:0000256" key="10">
    <source>
        <dbReference type="PROSITE-ProRule" id="PRU00409"/>
    </source>
</evidence>
<sequence length="286" mass="30861">MSLTASILFLYDIARLDEKMLLEELRKRARVRVIHTAARALPLGEPPREAEEADLAVARGVSGRRLLYSALAAESWGLETVNSSHAIMASQDKVWSHMLLSRRGVPTPRSYTILDPQAVPYAAEAIGFPAVFKPARGSWGKLVSLLRDKSEASLLSEALEYVQGDLKLGLVQEYVDKPGRDIRSFCIGDTVPAAIYRYGSGFATNLAAGGRAAPAPVTGDVEDLTLRACEALGVEVGGVDIVESTRDGGLLVLEVNPSTEFKNTVRVTGVNVAALIADYVVSRVRR</sequence>
<keyword evidence="6 10" id="KW-0547">Nucleotide-binding</keyword>
<dbReference type="Gene3D" id="3.30.470.20">
    <property type="entry name" value="ATP-grasp fold, B domain"/>
    <property type="match status" value="1"/>
</dbReference>
<name>Q9YBY7_AERPE</name>
<dbReference type="Gene3D" id="3.40.50.20">
    <property type="match status" value="1"/>
</dbReference>
<dbReference type="InterPro" id="IPR011761">
    <property type="entry name" value="ATP-grasp"/>
</dbReference>
<dbReference type="Gene3D" id="3.30.1490.20">
    <property type="entry name" value="ATP-grasp fold, A domain"/>
    <property type="match status" value="1"/>
</dbReference>
<evidence type="ECO:0000256" key="1">
    <source>
        <dbReference type="ARBA" id="ARBA00001946"/>
    </source>
</evidence>
<dbReference type="NCBIfam" id="TIGR02144">
    <property type="entry name" value="LysX_arch"/>
    <property type="match status" value="1"/>
</dbReference>
<evidence type="ECO:0000256" key="2">
    <source>
        <dbReference type="ARBA" id="ARBA00006239"/>
    </source>
</evidence>
<evidence type="ECO:0000256" key="8">
    <source>
        <dbReference type="ARBA" id="ARBA00022842"/>
    </source>
</evidence>
<dbReference type="SUPFAM" id="SSF52440">
    <property type="entry name" value="PreATP-grasp domain"/>
    <property type="match status" value="1"/>
</dbReference>
<evidence type="ECO:0000313" key="13">
    <source>
        <dbReference type="Proteomes" id="UP000002518"/>
    </source>
</evidence>
<dbReference type="eggNOG" id="arCOG01589">
    <property type="taxonomic scope" value="Archaea"/>
</dbReference>
<keyword evidence="4" id="KW-0028">Amino-acid biosynthesis</keyword>
<dbReference type="InterPro" id="IPR013651">
    <property type="entry name" value="ATP-grasp_RimK-type"/>
</dbReference>
<dbReference type="GO" id="GO:0005737">
    <property type="term" value="C:cytoplasm"/>
    <property type="evidence" value="ECO:0007669"/>
    <property type="project" value="TreeGrafter"/>
</dbReference>
<gene>
    <name evidence="12" type="primary">lysX</name>
    <name evidence="12" type="ordered locus">APE_1463</name>
</gene>
<comment type="cofactor">
    <cofactor evidence="1">
        <name>Mg(2+)</name>
        <dbReference type="ChEBI" id="CHEBI:18420"/>
    </cofactor>
</comment>
<dbReference type="AlphaFoldDB" id="Q9YBY7"/>
<accession>Q9YBY7</accession>
<dbReference type="PIR" id="G72625">
    <property type="entry name" value="G72625"/>
</dbReference>
<feature type="domain" description="ATP-grasp" evidence="11">
    <location>
        <begin position="97"/>
        <end position="281"/>
    </location>
</feature>
<dbReference type="STRING" id="272557.APE_1463"/>
<evidence type="ECO:0000313" key="12">
    <source>
        <dbReference type="EMBL" id="BAA80461.1"/>
    </source>
</evidence>
<protein>
    <submittedName>
        <fullName evidence="12">Lysine biosynthesis protein LysX/ribosomal protein S6 modification protein RimK</fullName>
    </submittedName>
</protein>
<dbReference type="PATRIC" id="fig|272557.25.peg.992"/>
<dbReference type="KEGG" id="ape:APE_1463"/>
<dbReference type="PANTHER" id="PTHR21621:SF2">
    <property type="entry name" value="COENZYME GAMMA-F420-2:ALPHA-L-GLUTAMATE LIGASE"/>
    <property type="match status" value="1"/>
</dbReference>
<dbReference type="GO" id="GO:0043774">
    <property type="term" value="F:coenzyme F420-2 alpha-glutamyl ligase activity"/>
    <property type="evidence" value="ECO:0007669"/>
    <property type="project" value="TreeGrafter"/>
</dbReference>
<evidence type="ECO:0000256" key="4">
    <source>
        <dbReference type="ARBA" id="ARBA00022605"/>
    </source>
</evidence>
<dbReference type="PANTHER" id="PTHR21621">
    <property type="entry name" value="RIBOSOMAL PROTEIN S6 MODIFICATION PROTEIN"/>
    <property type="match status" value="1"/>
</dbReference>
<dbReference type="SUPFAM" id="SSF56059">
    <property type="entry name" value="Glutathione synthetase ATP-binding domain-like"/>
    <property type="match status" value="1"/>
</dbReference>
<evidence type="ECO:0000256" key="9">
    <source>
        <dbReference type="ARBA" id="ARBA00029440"/>
    </source>
</evidence>
<dbReference type="InterPro" id="IPR011870">
    <property type="entry name" value="LysX_arch"/>
</dbReference>